<evidence type="ECO:0000256" key="1">
    <source>
        <dbReference type="ARBA" id="ARBA00004651"/>
    </source>
</evidence>
<evidence type="ECO:0000256" key="2">
    <source>
        <dbReference type="ARBA" id="ARBA00022475"/>
    </source>
</evidence>
<evidence type="ECO:0000256" key="10">
    <source>
        <dbReference type="SAM" id="Coils"/>
    </source>
</evidence>
<evidence type="ECO:0000256" key="5">
    <source>
        <dbReference type="ARBA" id="ARBA00022989"/>
    </source>
</evidence>
<protein>
    <submittedName>
        <fullName evidence="14">Methyl-accepting chemotaxis protein McpB</fullName>
    </submittedName>
</protein>
<comment type="subcellular location">
    <subcellularLocation>
        <location evidence="1">Cell membrane</location>
        <topology evidence="1">Multi-pass membrane protein</topology>
    </subcellularLocation>
</comment>
<dbReference type="PATRIC" id="fig|49338.4.peg.5383"/>
<keyword evidence="10" id="KW-0175">Coiled coil</keyword>
<keyword evidence="5 11" id="KW-1133">Transmembrane helix</keyword>
<keyword evidence="2" id="KW-1003">Cell membrane</keyword>
<evidence type="ECO:0000313" key="14">
    <source>
        <dbReference type="EMBL" id="CDX04890.1"/>
    </source>
</evidence>
<evidence type="ECO:0000256" key="9">
    <source>
        <dbReference type="PROSITE-ProRule" id="PRU00284"/>
    </source>
</evidence>
<dbReference type="CDD" id="cd06225">
    <property type="entry name" value="HAMP"/>
    <property type="match status" value="1"/>
</dbReference>
<dbReference type="SMART" id="SM00304">
    <property type="entry name" value="HAMP"/>
    <property type="match status" value="2"/>
</dbReference>
<dbReference type="Pfam" id="PF00015">
    <property type="entry name" value="MCPsignal"/>
    <property type="match status" value="1"/>
</dbReference>
<reference evidence="14" key="1">
    <citation type="submission" date="2014-07" db="EMBL/GenBank/DDBJ databases">
        <authorList>
            <person name="Hornung V.Bastian."/>
        </authorList>
    </citation>
    <scope>NUCLEOTIDE SEQUENCE</scope>
    <source>
        <strain evidence="14">PCE-S</strain>
    </source>
</reference>
<evidence type="ECO:0000256" key="11">
    <source>
        <dbReference type="SAM" id="Phobius"/>
    </source>
</evidence>
<evidence type="ECO:0000259" key="12">
    <source>
        <dbReference type="PROSITE" id="PS50111"/>
    </source>
</evidence>
<dbReference type="EMBL" id="LK996017">
    <property type="protein sequence ID" value="CDX04890.1"/>
    <property type="molecule type" value="Genomic_DNA"/>
</dbReference>
<dbReference type="InterPro" id="IPR003660">
    <property type="entry name" value="HAMP_dom"/>
</dbReference>
<feature type="domain" description="Methyl-accepting transducer" evidence="12">
    <location>
        <begin position="366"/>
        <end position="602"/>
    </location>
</feature>
<keyword evidence="7 9" id="KW-0807">Transducer</keyword>
<dbReference type="SUPFAM" id="SSF58104">
    <property type="entry name" value="Methyl-accepting chemotaxis protein (MCP) signaling domain"/>
    <property type="match status" value="1"/>
</dbReference>
<evidence type="ECO:0000256" key="7">
    <source>
        <dbReference type="ARBA" id="ARBA00023224"/>
    </source>
</evidence>
<dbReference type="SUPFAM" id="SSF103190">
    <property type="entry name" value="Sensory domain-like"/>
    <property type="match status" value="1"/>
</dbReference>
<dbReference type="Gene3D" id="1.10.287.950">
    <property type="entry name" value="Methyl-accepting chemotaxis protein"/>
    <property type="match status" value="1"/>
</dbReference>
<feature type="coiled-coil region" evidence="10">
    <location>
        <begin position="420"/>
        <end position="447"/>
    </location>
</feature>
<dbReference type="GO" id="GO:0006935">
    <property type="term" value="P:chemotaxis"/>
    <property type="evidence" value="ECO:0007669"/>
    <property type="project" value="UniProtKB-KW"/>
</dbReference>
<dbReference type="PANTHER" id="PTHR32089">
    <property type="entry name" value="METHYL-ACCEPTING CHEMOTAXIS PROTEIN MCPB"/>
    <property type="match status" value="1"/>
</dbReference>
<dbReference type="PANTHER" id="PTHR32089:SF114">
    <property type="entry name" value="METHYL-ACCEPTING CHEMOTAXIS PROTEIN MCPB"/>
    <property type="match status" value="1"/>
</dbReference>
<dbReference type="CDD" id="cd18774">
    <property type="entry name" value="PDC2_HK_sensor"/>
    <property type="match status" value="1"/>
</dbReference>
<name>A0A098B937_DESHA</name>
<accession>A0A098B937</accession>
<evidence type="ECO:0000256" key="3">
    <source>
        <dbReference type="ARBA" id="ARBA00022500"/>
    </source>
</evidence>
<dbReference type="InterPro" id="IPR033479">
    <property type="entry name" value="dCache_1"/>
</dbReference>
<dbReference type="RefSeq" id="WP_208926494.1">
    <property type="nucleotide sequence ID" value="NZ_LK996017.1"/>
</dbReference>
<dbReference type="Pfam" id="PF02743">
    <property type="entry name" value="dCache_1"/>
    <property type="match status" value="1"/>
</dbReference>
<comment type="similarity">
    <text evidence="8">Belongs to the methyl-accepting chemotaxis (MCP) protein family.</text>
</comment>
<dbReference type="PROSITE" id="PS50885">
    <property type="entry name" value="HAMP"/>
    <property type="match status" value="1"/>
</dbReference>
<evidence type="ECO:0000256" key="6">
    <source>
        <dbReference type="ARBA" id="ARBA00023136"/>
    </source>
</evidence>
<feature type="domain" description="HAMP" evidence="13">
    <location>
        <begin position="294"/>
        <end position="347"/>
    </location>
</feature>
<evidence type="ECO:0000259" key="13">
    <source>
        <dbReference type="PROSITE" id="PS50885"/>
    </source>
</evidence>
<dbReference type="SMART" id="SM00283">
    <property type="entry name" value="MA"/>
    <property type="match status" value="1"/>
</dbReference>
<proteinExistence type="inferred from homology"/>
<feature type="transmembrane region" description="Helical" evidence="11">
    <location>
        <begin position="270"/>
        <end position="293"/>
    </location>
</feature>
<gene>
    <name evidence="14" type="ORF">DPCES_5004</name>
</gene>
<evidence type="ECO:0000256" key="4">
    <source>
        <dbReference type="ARBA" id="ARBA00022692"/>
    </source>
</evidence>
<dbReference type="Pfam" id="PF00672">
    <property type="entry name" value="HAMP"/>
    <property type="match status" value="1"/>
</dbReference>
<dbReference type="GO" id="GO:0007165">
    <property type="term" value="P:signal transduction"/>
    <property type="evidence" value="ECO:0007669"/>
    <property type="project" value="UniProtKB-KW"/>
</dbReference>
<sequence>MKLKTRLFLMFLATSLIPLLIFSAVSIPSFISDSQQSTYQLSEDKIAIAEAEINGMLDKNFDTLHMVANQPAIRNFDLPNAKNILLDAVKVNPELIIALDNTEGQQVVKSNDDALTNIIERDFFNQAMNGTEEYVSDIIVAKATGALIVVISTPVRDMNNNIVGVLQANIQLAQLSDFVTALSEGGSNVYVLSRQGTVLAHPHMEYVQNQEDFSSLEFVETGFTGQDMTMQAANIQGEEVIVSHALHEQAGWLIAVETPVSVAMASANKLLYISIGLLFTVSVIVGLLGFIFAKRFTEPLVELSSVVETIARGDLTDFEVEIRSKDEIGRLYHSLKTMTHNLRGLVVNIQEVASALASHSVQLSSTTEETTESLTQVVTTINEMAQGNSNQALMIQGSTDAIATVNHIVGEATQKTEVGAEKAKESLELAKEGQKALERQSQKIEENNKYSNTVGQSILQLATMADEIRNMIGAIDSIAEQTNLLALNASIEAARAGDAGRGFAVVAEEIRKLAEQSGNSTKRIEDIVNSINSKVNEAVNNMNQAKESVVVMESSAEDTKESFAKIFASITELAQNSYEVSAALGEINNQTQEVAHQATNISAVVEQASAGMQEISASSEEQLASIETIAQSSGQLENAAQELLTQVAKFKIE</sequence>
<keyword evidence="3" id="KW-0145">Chemotaxis</keyword>
<keyword evidence="6 11" id="KW-0472">Membrane</keyword>
<keyword evidence="4 11" id="KW-0812">Transmembrane</keyword>
<organism evidence="14">
    <name type="scientific">Desulfitobacterium hafniense</name>
    <name type="common">Desulfitobacterium frappieri</name>
    <dbReference type="NCBI Taxonomy" id="49338"/>
    <lineage>
        <taxon>Bacteria</taxon>
        <taxon>Bacillati</taxon>
        <taxon>Bacillota</taxon>
        <taxon>Clostridia</taxon>
        <taxon>Eubacteriales</taxon>
        <taxon>Desulfitobacteriaceae</taxon>
        <taxon>Desulfitobacterium</taxon>
    </lineage>
</organism>
<dbReference type="CDD" id="cd11386">
    <property type="entry name" value="MCP_signal"/>
    <property type="match status" value="1"/>
</dbReference>
<dbReference type="GO" id="GO:0005886">
    <property type="term" value="C:plasma membrane"/>
    <property type="evidence" value="ECO:0007669"/>
    <property type="project" value="UniProtKB-SubCell"/>
</dbReference>
<dbReference type="InterPro" id="IPR004089">
    <property type="entry name" value="MCPsignal_dom"/>
</dbReference>
<dbReference type="Gene3D" id="3.30.450.20">
    <property type="entry name" value="PAS domain"/>
    <property type="match status" value="2"/>
</dbReference>
<dbReference type="CDD" id="cd12914">
    <property type="entry name" value="PDC1_DGC_like"/>
    <property type="match status" value="1"/>
</dbReference>
<evidence type="ECO:0000256" key="8">
    <source>
        <dbReference type="ARBA" id="ARBA00029447"/>
    </source>
</evidence>
<dbReference type="PROSITE" id="PS50111">
    <property type="entry name" value="CHEMOTAXIS_TRANSDUC_2"/>
    <property type="match status" value="1"/>
</dbReference>
<dbReference type="AlphaFoldDB" id="A0A098B937"/>
<dbReference type="InterPro" id="IPR029151">
    <property type="entry name" value="Sensor-like_sf"/>
</dbReference>